<dbReference type="AlphaFoldDB" id="U2X4X6"/>
<dbReference type="InterPro" id="IPR050490">
    <property type="entry name" value="Bact_solute-bd_prot1"/>
</dbReference>
<dbReference type="Proteomes" id="UP000016424">
    <property type="component" value="Unassembled WGS sequence"/>
</dbReference>
<keyword evidence="1" id="KW-1003">Cell membrane</keyword>
<sequence>MSKGDLENGIGGRKVLKKVFATLTATVLAASMLAGCTDNESASSGGSSESKDGKVTITTVRTLKDDTKFRDGEDLNNNPITRWSEKELGIKWKTLWTAPNDEQYHNKIRLALSSGQKLPDVFKVSDGQLINDLIRSGKVMPVDEAIEKYASPRLKEIYEQFPEAFYPATVDGKRYGIPRFSGGNGSDSLLWIRKDWLDKLGLQPPKTIEDLEKIMDAFVNKDPDGNGKKDTIGLTLASKNGLATWLADGSFIFGAYGDYVPGSWSKGEDGSLVYGSVQPSMKKALEKLNEWYKKGYLDKEVGILDEQTAIESFVAGKSGIISAPPWAAGWPITDALKNNPGAVVEPYPLPSGPGGKIGRRGEGLVTGMFLFSKDFKHMDKFFQYLDEAYAYVYNDSKYFKYGLAEGYDYVLKDGKPVYDDKQIPGGRIDPGAYFITEAIPTVPYMLYDLVEELYTTKRQPKNAYEYTRIVALGESFMKAATIVNEQNQYRIENEFTGPPTKTMQKRGEFLTKMERETFANIIYGRAPLSAFDEFVKKWEESGGKEITKEVNEWYQSVKKAK</sequence>
<evidence type="ECO:0000256" key="1">
    <source>
        <dbReference type="ARBA" id="ARBA00022475"/>
    </source>
</evidence>
<dbReference type="Gene3D" id="3.40.190.10">
    <property type="entry name" value="Periplasmic binding protein-like II"/>
    <property type="match status" value="3"/>
</dbReference>
<accession>U2X4X6</accession>
<dbReference type="PANTHER" id="PTHR43649">
    <property type="entry name" value="ARABINOSE-BINDING PROTEIN-RELATED"/>
    <property type="match status" value="1"/>
</dbReference>
<evidence type="ECO:0000256" key="2">
    <source>
        <dbReference type="ARBA" id="ARBA00022729"/>
    </source>
</evidence>
<keyword evidence="3" id="KW-0472">Membrane</keyword>
<keyword evidence="2" id="KW-0732">Signal</keyword>
<evidence type="ECO:0000313" key="7">
    <source>
        <dbReference type="Proteomes" id="UP000016424"/>
    </source>
</evidence>
<dbReference type="PANTHER" id="PTHR43649:SF33">
    <property type="entry name" value="POLYGALACTURONAN_RHAMNOGALACTURONAN-BINDING PROTEIN YTCQ"/>
    <property type="match status" value="1"/>
</dbReference>
<name>U2X4X6_GEOKU</name>
<evidence type="ECO:0000256" key="5">
    <source>
        <dbReference type="ARBA" id="ARBA00023288"/>
    </source>
</evidence>
<evidence type="ECO:0000256" key="3">
    <source>
        <dbReference type="ARBA" id="ARBA00023136"/>
    </source>
</evidence>
<proteinExistence type="predicted"/>
<keyword evidence="4" id="KW-0564">Palmitate</keyword>
<organism evidence="6 7">
    <name type="scientific">Geobacillus kaustophilus GBlys</name>
    <dbReference type="NCBI Taxonomy" id="1337888"/>
    <lineage>
        <taxon>Bacteria</taxon>
        <taxon>Bacillati</taxon>
        <taxon>Bacillota</taxon>
        <taxon>Bacilli</taxon>
        <taxon>Bacillales</taxon>
        <taxon>Anoxybacillaceae</taxon>
        <taxon>Geobacillus</taxon>
        <taxon>Geobacillus thermoleovorans group</taxon>
    </lineage>
</organism>
<reference evidence="7" key="1">
    <citation type="journal article" date="2013" name="Genome Announc.">
        <title>Draft Genome Sequence of Geobacillus kaustophilus GBlys, a Lysogenic Strain with Bacteriophage phiOH2.</title>
        <authorList>
            <person name="Doi K."/>
            <person name="Mori K."/>
            <person name="Martono H."/>
            <person name="Nagayoshi Y."/>
            <person name="Fujino Y."/>
            <person name="Tashiro K."/>
            <person name="Kuhara S."/>
            <person name="Ohshima T."/>
        </authorList>
    </citation>
    <scope>NUCLEOTIDE SEQUENCE [LARGE SCALE GENOMIC DNA]</scope>
    <source>
        <strain evidence="7">GBlys</strain>
    </source>
</reference>
<evidence type="ECO:0000256" key="4">
    <source>
        <dbReference type="ARBA" id="ARBA00023139"/>
    </source>
</evidence>
<keyword evidence="5" id="KW-0449">Lipoprotein</keyword>
<dbReference type="CDD" id="cd13580">
    <property type="entry name" value="PBP2_AlgQ_like_1"/>
    <property type="match status" value="1"/>
</dbReference>
<evidence type="ECO:0000313" key="6">
    <source>
        <dbReference type="EMBL" id="GAD13920.1"/>
    </source>
</evidence>
<dbReference type="EMBL" id="BASG01000020">
    <property type="protein sequence ID" value="GAD13920.1"/>
    <property type="molecule type" value="Genomic_DNA"/>
</dbReference>
<gene>
    <name evidence="6" type="ORF">GBL_2137</name>
</gene>
<dbReference type="SUPFAM" id="SSF53850">
    <property type="entry name" value="Periplasmic binding protein-like II"/>
    <property type="match status" value="1"/>
</dbReference>
<dbReference type="Pfam" id="PF01547">
    <property type="entry name" value="SBP_bac_1"/>
    <property type="match status" value="1"/>
</dbReference>
<dbReference type="InterPro" id="IPR006059">
    <property type="entry name" value="SBP"/>
</dbReference>
<protein>
    <submittedName>
        <fullName evidence="6">ABC transporter substrate-binding protein</fullName>
    </submittedName>
</protein>
<comment type="caution">
    <text evidence="6">The sequence shown here is derived from an EMBL/GenBank/DDBJ whole genome shotgun (WGS) entry which is preliminary data.</text>
</comment>